<dbReference type="EMBL" id="BDEQ01000001">
    <property type="protein sequence ID" value="GAT95242.1"/>
    <property type="molecule type" value="Genomic_DNA"/>
</dbReference>
<dbReference type="VEuPathDB" id="AmoebaDB:EHI5A_208800"/>
<dbReference type="VEuPathDB" id="AmoebaDB:EHI_164770"/>
<dbReference type="VEuPathDB" id="AmoebaDB:KM1_259660"/>
<comment type="caution">
    <text evidence="1">The sequence shown here is derived from an EMBL/GenBank/DDBJ whole genome shotgun (WGS) entry which is preliminary data.</text>
</comment>
<evidence type="ECO:0008006" key="3">
    <source>
        <dbReference type="Google" id="ProtNLM"/>
    </source>
</evidence>
<reference evidence="1 2" key="1">
    <citation type="submission" date="2016-05" db="EMBL/GenBank/DDBJ databases">
        <title>First whole genome sequencing of Entamoeba histolytica HM1:IMSS-clone-6.</title>
        <authorList>
            <person name="Mukherjee Avik.K."/>
            <person name="Izumyama S."/>
            <person name="Nakada-Tsukui K."/>
            <person name="Nozaki T."/>
        </authorList>
    </citation>
    <scope>NUCLEOTIDE SEQUENCE [LARGE SCALE GENOMIC DNA]</scope>
    <source>
        <strain evidence="1 2">HM1:IMSS clone 6</strain>
    </source>
</reference>
<dbReference type="Proteomes" id="UP000078387">
    <property type="component" value="Unassembled WGS sequence"/>
</dbReference>
<sequence length="260" mass="29963">MIKISQLTNQGTINFNNNKITISTLTSTNNEIENSVSLNFNNDLKLIENDISRVKQLTENYKNSLNGWIQEESIELQNLWAEKRNPGLNQYLKQLSEWTNKTVSNIIFDSNINNNFNEMVISKCKSLNNLMFVIETDGGNIFGSYHTILPPKPSQWILRDKGHFVFSLVNPYGTKPVKFTPIIDECYPLWFYKSTPSLFCVQSFCHISTNKQCYINSKEWSGKSFNETYNDTVGKGGNIFTKTVFPSHFGLKRLVVLTWR</sequence>
<evidence type="ECO:0000313" key="2">
    <source>
        <dbReference type="Proteomes" id="UP000078387"/>
    </source>
</evidence>
<evidence type="ECO:0000313" key="1">
    <source>
        <dbReference type="EMBL" id="GAT95242.1"/>
    </source>
</evidence>
<gene>
    <name evidence="1" type="ORF">CL6EHI_164770</name>
</gene>
<dbReference type="VEuPathDB" id="AmoebaDB:EHI7A_162140"/>
<accession>A0A5K1VQI6</accession>
<dbReference type="VEuPathDB" id="AmoebaDB:EHI8A_195550"/>
<dbReference type="OMA" id="NSLMEWI"/>
<name>A0A5K1VQI6_ENTHI</name>
<proteinExistence type="predicted"/>
<dbReference type="AlphaFoldDB" id="A0A5K1VQI6"/>
<protein>
    <recommendedName>
        <fullName evidence="3">TLDc domain-containing protein</fullName>
    </recommendedName>
</protein>
<organism evidence="1 2">
    <name type="scientific">Entamoeba histolytica</name>
    <dbReference type="NCBI Taxonomy" id="5759"/>
    <lineage>
        <taxon>Eukaryota</taxon>
        <taxon>Amoebozoa</taxon>
        <taxon>Evosea</taxon>
        <taxon>Archamoebae</taxon>
        <taxon>Mastigamoebida</taxon>
        <taxon>Entamoebidae</taxon>
        <taxon>Entamoeba</taxon>
    </lineage>
</organism>